<evidence type="ECO:0000313" key="1">
    <source>
        <dbReference type="EMBL" id="KAG5569181.1"/>
    </source>
</evidence>
<keyword evidence="2" id="KW-1185">Reference proteome</keyword>
<dbReference type="Proteomes" id="UP000824120">
    <property type="component" value="Chromosome 12"/>
</dbReference>
<gene>
    <name evidence="1" type="ORF">H5410_058947</name>
</gene>
<comment type="caution">
    <text evidence="1">The sequence shown here is derived from an EMBL/GenBank/DDBJ whole genome shotgun (WGS) entry which is preliminary data.</text>
</comment>
<organism evidence="1 2">
    <name type="scientific">Solanum commersonii</name>
    <name type="common">Commerson's wild potato</name>
    <name type="synonym">Commerson's nightshade</name>
    <dbReference type="NCBI Taxonomy" id="4109"/>
    <lineage>
        <taxon>Eukaryota</taxon>
        <taxon>Viridiplantae</taxon>
        <taxon>Streptophyta</taxon>
        <taxon>Embryophyta</taxon>
        <taxon>Tracheophyta</taxon>
        <taxon>Spermatophyta</taxon>
        <taxon>Magnoliopsida</taxon>
        <taxon>eudicotyledons</taxon>
        <taxon>Gunneridae</taxon>
        <taxon>Pentapetalae</taxon>
        <taxon>asterids</taxon>
        <taxon>lamiids</taxon>
        <taxon>Solanales</taxon>
        <taxon>Solanaceae</taxon>
        <taxon>Solanoideae</taxon>
        <taxon>Solaneae</taxon>
        <taxon>Solanum</taxon>
    </lineage>
</organism>
<evidence type="ECO:0000313" key="2">
    <source>
        <dbReference type="Proteomes" id="UP000824120"/>
    </source>
</evidence>
<accession>A0A9J5W113</accession>
<name>A0A9J5W113_SOLCO</name>
<sequence>MTSKIWITTKSMDYSTQKLAKRWVYSLRVSFDLENGPIFPSSSIDSIAKVLTNVYEKFGKDDVENIDH</sequence>
<dbReference type="AlphaFoldDB" id="A0A9J5W113"/>
<proteinExistence type="predicted"/>
<dbReference type="EMBL" id="JACXVP010000012">
    <property type="protein sequence ID" value="KAG5569181.1"/>
    <property type="molecule type" value="Genomic_DNA"/>
</dbReference>
<reference evidence="1 2" key="1">
    <citation type="submission" date="2020-09" db="EMBL/GenBank/DDBJ databases">
        <title>De no assembly of potato wild relative species, Solanum commersonii.</title>
        <authorList>
            <person name="Cho K."/>
        </authorList>
    </citation>
    <scope>NUCLEOTIDE SEQUENCE [LARGE SCALE GENOMIC DNA]</scope>
    <source>
        <strain evidence="1">LZ3.2</strain>
        <tissue evidence="1">Leaf</tissue>
    </source>
</reference>
<protein>
    <submittedName>
        <fullName evidence="1">Uncharacterized protein</fullName>
    </submittedName>
</protein>